<dbReference type="CDD" id="cd00085">
    <property type="entry name" value="HNHc"/>
    <property type="match status" value="1"/>
</dbReference>
<evidence type="ECO:0000313" key="2">
    <source>
        <dbReference type="Proteomes" id="UP000006872"/>
    </source>
</evidence>
<dbReference type="eggNOG" id="COG1403">
    <property type="taxonomic scope" value="Bacteria"/>
</dbReference>
<dbReference type="HOGENOM" id="CLU_068644_0_0_6"/>
<accession>E3G2S9</accession>
<sequence length="345" mass="38772">MRLLLRPEIARQMGIVLLKPGNDLMGVFAQGRVLVEEAPANMAHLPSGRIPDARQPLAEDHLLRPFFTDERVIRAAGGLAALEHWLLLRTDICQYPHASYHHHELVTMRHPPGALAVCWHCDNELRQQTTEQLAELARENVIAWVIDTVLASLGYNRERELSVAELCWWAVSAGIAGAITEEMAQRALRLPSEPEPTVYRESDIVPALPATSILENRLDGYSAEPDWQEQPLGQPLVDVAVEPEAPATFFARPKRIRWTNPAFIKWVKIQPCVCCGKPSDDPHHLIGWGQGGTATKAHDIFTLPLCRRHHDQLHHDRIKFEQEFGLQPVLIIQLLDRAFALGVLA</sequence>
<dbReference type="AlphaFoldDB" id="E3G2S9"/>
<proteinExistence type="predicted"/>
<dbReference type="KEGG" id="esc:Entcl_1854"/>
<reference evidence="1 2" key="2">
    <citation type="journal article" date="2011" name="Stand. Genomic Sci.">
        <title>Complete genome sequence of 'Enterobacter lignolyticus' SCF1.</title>
        <authorList>
            <person name="Deangelis K.M."/>
            <person name="D'Haeseleer P."/>
            <person name="Chivian D."/>
            <person name="Fortney J.L."/>
            <person name="Khudyakov J."/>
            <person name="Simmons B."/>
            <person name="Woo H."/>
            <person name="Arkin A.P."/>
            <person name="Davenport K.W."/>
            <person name="Goodwin L."/>
            <person name="Chen A."/>
            <person name="Ivanova N."/>
            <person name="Kyrpides N.C."/>
            <person name="Mavromatis K."/>
            <person name="Woyke T."/>
            <person name="Hazen T.C."/>
        </authorList>
    </citation>
    <scope>NUCLEOTIDE SEQUENCE [LARGE SCALE GENOMIC DNA]</scope>
    <source>
        <strain evidence="1 2">SCF1</strain>
    </source>
</reference>
<protein>
    <recommendedName>
        <fullName evidence="3">HNH nuclease</fullName>
    </recommendedName>
</protein>
<name>E3G2S9_ENTLS</name>
<dbReference type="Proteomes" id="UP000006872">
    <property type="component" value="Chromosome"/>
</dbReference>
<dbReference type="RefSeq" id="WP_013365851.1">
    <property type="nucleotide sequence ID" value="NC_014618.1"/>
</dbReference>
<organism evidence="1 2">
    <name type="scientific">Enterobacter lignolyticus (strain SCF1)</name>
    <dbReference type="NCBI Taxonomy" id="701347"/>
    <lineage>
        <taxon>Bacteria</taxon>
        <taxon>Pseudomonadati</taxon>
        <taxon>Pseudomonadota</taxon>
        <taxon>Gammaproteobacteria</taxon>
        <taxon>Enterobacterales</taxon>
        <taxon>Enterobacteriaceae</taxon>
        <taxon>Pluralibacter</taxon>
    </lineage>
</organism>
<dbReference type="EMBL" id="CP002272">
    <property type="protein sequence ID" value="ADO48110.1"/>
    <property type="molecule type" value="Genomic_DNA"/>
</dbReference>
<gene>
    <name evidence="1" type="ordered locus">Entcl_1854</name>
</gene>
<evidence type="ECO:0000313" key="1">
    <source>
        <dbReference type="EMBL" id="ADO48110.1"/>
    </source>
</evidence>
<dbReference type="InterPro" id="IPR010373">
    <property type="entry name" value="DUF968"/>
</dbReference>
<dbReference type="STRING" id="701347.Entcl_1854"/>
<reference evidence="2" key="1">
    <citation type="submission" date="2010-10" db="EMBL/GenBank/DDBJ databases">
        <title>Complete sequence of Enterobacter cloacae SCF1.</title>
        <authorList>
            <consortium name="US DOE Joint Genome Institute"/>
            <person name="Lucas S."/>
            <person name="Copeland A."/>
            <person name="Lapidus A."/>
            <person name="Cheng J.-F."/>
            <person name="Bruce D."/>
            <person name="Goodwin L."/>
            <person name="Pitluck S."/>
            <person name="Davenport K."/>
            <person name="Detter J.C."/>
            <person name="Han C."/>
            <person name="Tapia R."/>
            <person name="Land M."/>
            <person name="Hauser L."/>
            <person name="Chang Y.-J."/>
            <person name="Jeffries C."/>
            <person name="Kyrpides N."/>
            <person name="Ivanova N."/>
            <person name="Mikhailova N."/>
            <person name="DeAngelis K."/>
            <person name="Arkin A.P."/>
            <person name="Chivian D."/>
            <person name="Edwards B."/>
            <person name="Woo H."/>
            <person name="Hazen T.C."/>
            <person name="Woyke T."/>
        </authorList>
    </citation>
    <scope>NUCLEOTIDE SEQUENCE [LARGE SCALE GENOMIC DNA]</scope>
    <source>
        <strain evidence="2">SCF1</strain>
    </source>
</reference>
<dbReference type="InterPro" id="IPR003615">
    <property type="entry name" value="HNH_nuc"/>
</dbReference>
<evidence type="ECO:0008006" key="3">
    <source>
        <dbReference type="Google" id="ProtNLM"/>
    </source>
</evidence>
<dbReference type="Pfam" id="PF06147">
    <property type="entry name" value="DUF968"/>
    <property type="match status" value="1"/>
</dbReference>
<keyword evidence="2" id="KW-1185">Reference proteome</keyword>